<evidence type="ECO:0000313" key="1">
    <source>
        <dbReference type="EMBL" id="KAJ6429578.1"/>
    </source>
</evidence>
<protein>
    <submittedName>
        <fullName evidence="1">Uncharacterized protein</fullName>
    </submittedName>
</protein>
<dbReference type="AlphaFoldDB" id="A0AAD6KU27"/>
<dbReference type="EMBL" id="JAPFFJ010000004">
    <property type="protein sequence ID" value="KAJ6429578.1"/>
    <property type="molecule type" value="Genomic_DNA"/>
</dbReference>
<sequence>MLKFLGHMPVLLKKVWTREDGLNGGFSIRHSKKHLQRLLEQDCLSEVQFYWDTRGIHYGEHILMFGD</sequence>
<comment type="caution">
    <text evidence="1">The sequence shown here is derived from an EMBL/GenBank/DDBJ whole genome shotgun (WGS) entry which is preliminary data.</text>
</comment>
<evidence type="ECO:0000313" key="2">
    <source>
        <dbReference type="Proteomes" id="UP001162972"/>
    </source>
</evidence>
<dbReference type="Proteomes" id="UP001162972">
    <property type="component" value="Chromosome 8"/>
</dbReference>
<proteinExistence type="predicted"/>
<keyword evidence="2" id="KW-1185">Reference proteome</keyword>
<gene>
    <name evidence="1" type="ORF">OIU84_021056</name>
</gene>
<accession>A0AAD6KU27</accession>
<reference evidence="1 2" key="1">
    <citation type="journal article" date="2023" name="Int. J. Mol. Sci.">
        <title>De Novo Assembly and Annotation of 11 Diverse Shrub Willow (Salix) Genomes Reveals Novel Gene Organization in Sex-Linked Regions.</title>
        <authorList>
            <person name="Hyden B."/>
            <person name="Feng K."/>
            <person name="Yates T.B."/>
            <person name="Jawdy S."/>
            <person name="Cereghino C."/>
            <person name="Smart L.B."/>
            <person name="Muchero W."/>
        </authorList>
    </citation>
    <scope>NUCLEOTIDE SEQUENCE [LARGE SCALE GENOMIC DNA]</scope>
    <source>
        <tissue evidence="1">Shoot tip</tissue>
    </source>
</reference>
<organism evidence="1 2">
    <name type="scientific">Salix udensis</name>
    <dbReference type="NCBI Taxonomy" id="889485"/>
    <lineage>
        <taxon>Eukaryota</taxon>
        <taxon>Viridiplantae</taxon>
        <taxon>Streptophyta</taxon>
        <taxon>Embryophyta</taxon>
        <taxon>Tracheophyta</taxon>
        <taxon>Spermatophyta</taxon>
        <taxon>Magnoliopsida</taxon>
        <taxon>eudicotyledons</taxon>
        <taxon>Gunneridae</taxon>
        <taxon>Pentapetalae</taxon>
        <taxon>rosids</taxon>
        <taxon>fabids</taxon>
        <taxon>Malpighiales</taxon>
        <taxon>Salicaceae</taxon>
        <taxon>Saliceae</taxon>
        <taxon>Salix</taxon>
    </lineage>
</organism>
<name>A0AAD6KU27_9ROSI</name>